<feature type="compositionally biased region" description="Low complexity" evidence="1">
    <location>
        <begin position="352"/>
        <end position="363"/>
    </location>
</feature>
<organism evidence="2 3">
    <name type="scientific">Astyanax mexicanus</name>
    <name type="common">Blind cave fish</name>
    <name type="synonym">Astyanax fasciatus mexicanus</name>
    <dbReference type="NCBI Taxonomy" id="7994"/>
    <lineage>
        <taxon>Eukaryota</taxon>
        <taxon>Metazoa</taxon>
        <taxon>Chordata</taxon>
        <taxon>Craniata</taxon>
        <taxon>Vertebrata</taxon>
        <taxon>Euteleostomi</taxon>
        <taxon>Actinopterygii</taxon>
        <taxon>Neopterygii</taxon>
        <taxon>Teleostei</taxon>
        <taxon>Ostariophysi</taxon>
        <taxon>Characiformes</taxon>
        <taxon>Characoidei</taxon>
        <taxon>Acestrorhamphidae</taxon>
        <taxon>Acestrorhamphinae</taxon>
        <taxon>Astyanax</taxon>
    </lineage>
</organism>
<proteinExistence type="predicted"/>
<protein>
    <submittedName>
        <fullName evidence="2">Uncharacterized protein</fullName>
    </submittedName>
</protein>
<feature type="compositionally biased region" description="Low complexity" evidence="1">
    <location>
        <begin position="209"/>
        <end position="222"/>
    </location>
</feature>
<name>A0A8T2MIH7_ASTMX</name>
<accession>A0A8T2MIH7</accession>
<evidence type="ECO:0000256" key="1">
    <source>
        <dbReference type="SAM" id="MobiDB-lite"/>
    </source>
</evidence>
<feature type="region of interest" description="Disordered" evidence="1">
    <location>
        <begin position="70"/>
        <end position="92"/>
    </location>
</feature>
<comment type="caution">
    <text evidence="2">The sequence shown here is derived from an EMBL/GenBank/DDBJ whole genome shotgun (WGS) entry which is preliminary data.</text>
</comment>
<dbReference type="Gene3D" id="1.10.287.3160">
    <property type="match status" value="1"/>
</dbReference>
<gene>
    <name evidence="2" type="ORF">AMEX_G175</name>
</gene>
<dbReference type="Proteomes" id="UP000752171">
    <property type="component" value="Unassembled WGS sequence"/>
</dbReference>
<dbReference type="AlphaFoldDB" id="A0A8T2MIH7"/>
<evidence type="ECO:0000313" key="2">
    <source>
        <dbReference type="EMBL" id="KAG9281632.1"/>
    </source>
</evidence>
<feature type="region of interest" description="Disordered" evidence="1">
    <location>
        <begin position="352"/>
        <end position="374"/>
    </location>
</feature>
<evidence type="ECO:0000313" key="3">
    <source>
        <dbReference type="Proteomes" id="UP000752171"/>
    </source>
</evidence>
<feature type="region of interest" description="Disordered" evidence="1">
    <location>
        <begin position="161"/>
        <end position="222"/>
    </location>
</feature>
<feature type="compositionally biased region" description="Basic residues" evidence="1">
    <location>
        <begin position="196"/>
        <end position="208"/>
    </location>
</feature>
<dbReference type="EMBL" id="JAICCE010000001">
    <property type="protein sequence ID" value="KAG9281632.1"/>
    <property type="molecule type" value="Genomic_DNA"/>
</dbReference>
<reference evidence="2 3" key="1">
    <citation type="submission" date="2021-07" db="EMBL/GenBank/DDBJ databases">
        <authorList>
            <person name="Imarazene B."/>
            <person name="Zahm M."/>
            <person name="Klopp C."/>
            <person name="Cabau C."/>
            <person name="Beille S."/>
            <person name="Jouanno E."/>
            <person name="Castinel A."/>
            <person name="Lluch J."/>
            <person name="Gil L."/>
            <person name="Kuchtly C."/>
            <person name="Lopez Roques C."/>
            <person name="Donnadieu C."/>
            <person name="Parrinello H."/>
            <person name="Journot L."/>
            <person name="Du K."/>
            <person name="Schartl M."/>
            <person name="Retaux S."/>
            <person name="Guiguen Y."/>
        </authorList>
    </citation>
    <scope>NUCLEOTIDE SEQUENCE [LARGE SCALE GENOMIC DNA]</scope>
    <source>
        <strain evidence="2">Pach_M1</strain>
        <tissue evidence="2">Testis</tissue>
    </source>
</reference>
<sequence>MASSTVKFTWCACRNYKIQSKDTHDKCLLCLGIQHAKEAVLEYGKCPHCAKMDWSTCIKRLTKVQEVMHQETQQKKNEAAQAGLQPKLEPVTPPALVTESRPVKVAAATPTTSRTDMGAAAPSSSTVPVMFTILSPSPGLSEPNAGIVKGTYVSRLALQHTSDSAPSVEHPNPPPMPSTSHKRRHSSRCHSCCTRHSSRGCGRRRKRSPSPSSSSSWSSSCESTFESSVKGKRACRESIRSARLERRNGQLLEMVQQKLEAQQRAMQVHWSMLERRIEVLEKKGSSAISLPDCSNTNKNLEISQPFSLSTQVDRGEQTGLNVEPMVTGSIDPSSVVVKQEEGQMGILVSGVSSISSGSKPGLPLEGEGDTDSQPQTFANDMQLQEDLASEELQNLVNRAAKHLGVEFPASPNSSDPPLPTMVPEFEDLLQITWSNPASSKPFRPIFSELYKLHDCQSSAYDHMPQVNSFMSAIFQAVSPSENKERSIPSEHWKFTEALVEKAYQTAGMLAKTANYLRYLSDYQKHLLAEISEELCSQKLPTVLNELKLIGQFMLQLSSHQAELSGRIMAASVAVRRQVWMAKTNYTDSVKATVADLPFVVGHSVGENAASSSSDGLCRQET</sequence>